<proteinExistence type="predicted"/>
<dbReference type="AlphaFoldDB" id="A0AAV7VFB3"/>
<name>A0AAV7VFB3_PLEWA</name>
<feature type="region of interest" description="Disordered" evidence="1">
    <location>
        <begin position="172"/>
        <end position="199"/>
    </location>
</feature>
<organism evidence="2 3">
    <name type="scientific">Pleurodeles waltl</name>
    <name type="common">Iberian ribbed newt</name>
    <dbReference type="NCBI Taxonomy" id="8319"/>
    <lineage>
        <taxon>Eukaryota</taxon>
        <taxon>Metazoa</taxon>
        <taxon>Chordata</taxon>
        <taxon>Craniata</taxon>
        <taxon>Vertebrata</taxon>
        <taxon>Euteleostomi</taxon>
        <taxon>Amphibia</taxon>
        <taxon>Batrachia</taxon>
        <taxon>Caudata</taxon>
        <taxon>Salamandroidea</taxon>
        <taxon>Salamandridae</taxon>
        <taxon>Pleurodelinae</taxon>
        <taxon>Pleurodeles</taxon>
    </lineage>
</organism>
<feature type="region of interest" description="Disordered" evidence="1">
    <location>
        <begin position="65"/>
        <end position="88"/>
    </location>
</feature>
<comment type="caution">
    <text evidence="2">The sequence shown here is derived from an EMBL/GenBank/DDBJ whole genome shotgun (WGS) entry which is preliminary data.</text>
</comment>
<evidence type="ECO:0000256" key="1">
    <source>
        <dbReference type="SAM" id="MobiDB-lite"/>
    </source>
</evidence>
<evidence type="ECO:0000313" key="3">
    <source>
        <dbReference type="Proteomes" id="UP001066276"/>
    </source>
</evidence>
<evidence type="ECO:0000313" key="2">
    <source>
        <dbReference type="EMBL" id="KAJ1199240.1"/>
    </source>
</evidence>
<dbReference type="Proteomes" id="UP001066276">
    <property type="component" value="Chromosome 2_1"/>
</dbReference>
<protein>
    <submittedName>
        <fullName evidence="2">Uncharacterized protein</fullName>
    </submittedName>
</protein>
<keyword evidence="3" id="KW-1185">Reference proteome</keyword>
<sequence>MTTKRHTGRLTVPAQWCRQRCPAVLCCSQLSTKPDSVAWLALHGTQGQTGLLRLADDSWCFQAPGPTAGKQEMEGTGQSRGCSRREKPLEGRCRAQHSVYHHVRPTVIQHAMASGVAAGVGHARTGQKRNIYCFEDLRSPCNYEWSPAVAVNQHRLEEDQAEVARNVGPSLLQGDASKHMEKQGGAGKIPSKPIKMPRK</sequence>
<gene>
    <name evidence="2" type="ORF">NDU88_003078</name>
</gene>
<dbReference type="EMBL" id="JANPWB010000003">
    <property type="protein sequence ID" value="KAJ1199240.1"/>
    <property type="molecule type" value="Genomic_DNA"/>
</dbReference>
<reference evidence="2" key="1">
    <citation type="journal article" date="2022" name="bioRxiv">
        <title>Sequencing and chromosome-scale assembly of the giantPleurodeles waltlgenome.</title>
        <authorList>
            <person name="Brown T."/>
            <person name="Elewa A."/>
            <person name="Iarovenko S."/>
            <person name="Subramanian E."/>
            <person name="Araus A.J."/>
            <person name="Petzold A."/>
            <person name="Susuki M."/>
            <person name="Suzuki K.-i.T."/>
            <person name="Hayashi T."/>
            <person name="Toyoda A."/>
            <person name="Oliveira C."/>
            <person name="Osipova E."/>
            <person name="Leigh N.D."/>
            <person name="Simon A."/>
            <person name="Yun M.H."/>
        </authorList>
    </citation>
    <scope>NUCLEOTIDE SEQUENCE</scope>
    <source>
        <strain evidence="2">20211129_DDA</strain>
        <tissue evidence="2">Liver</tissue>
    </source>
</reference>
<accession>A0AAV7VFB3</accession>